<organism evidence="1 2">
    <name type="scientific">Phlebia brevispora</name>
    <dbReference type="NCBI Taxonomy" id="194682"/>
    <lineage>
        <taxon>Eukaryota</taxon>
        <taxon>Fungi</taxon>
        <taxon>Dikarya</taxon>
        <taxon>Basidiomycota</taxon>
        <taxon>Agaricomycotina</taxon>
        <taxon>Agaricomycetes</taxon>
        <taxon>Polyporales</taxon>
        <taxon>Meruliaceae</taxon>
        <taxon>Phlebia</taxon>
    </lineage>
</organism>
<evidence type="ECO:0000313" key="1">
    <source>
        <dbReference type="EMBL" id="KAJ3557364.1"/>
    </source>
</evidence>
<keyword evidence="2" id="KW-1185">Reference proteome</keyword>
<protein>
    <submittedName>
        <fullName evidence="1">Uncharacterized protein</fullName>
    </submittedName>
</protein>
<proteinExistence type="predicted"/>
<comment type="caution">
    <text evidence="1">The sequence shown here is derived from an EMBL/GenBank/DDBJ whole genome shotgun (WGS) entry which is preliminary data.</text>
</comment>
<dbReference type="EMBL" id="JANHOG010000163">
    <property type="protein sequence ID" value="KAJ3557364.1"/>
    <property type="molecule type" value="Genomic_DNA"/>
</dbReference>
<accession>A0ACC1TAY9</accession>
<sequence>MLQHLKVHTILSLRDLTWKGASVSCQCLHVRREQRHKQHKLEDLADPAISSGLPLKSLTLQQDTDLAKPKYEVTIYADEELRERVAFDIPLQVKHMTTRPLISSSLASRPCKNLGVDGLLKELNKVLRTSYSMDVPGLRQHLEQCIERNYDFGTAFARLRNHWSEDFTTLQTKLDTLQREDAAVRGSTLDSERDMIMKPSMSPRHVWDLYSNRVVPTWIAGDSARPDRLWAISHAQEDNTKPDKEDARKEEWKMDIPTVGSIYRCARIMTYLNGLGRPFEIEDPASEKHWLNRAWTLQEANVQTVIGGLTPHSPFQSITKGPCPGSASHVQRFYDNILTMLHVKMKQRSNVFDVLEAMLSRKASYEVDRIAGLAHFLCSEYLPAYIRDGISASSWVTIGRFGADVEQTWDRLVRAMDKQYRLQLACKYPVPGDGKTSWRPSWNQLYKKETPLPLTPSGKALLQDPSDLFDLYNAVDEDGRYQTKLLVLDYCTIEGLHECDARGYCRRRKLILTLGGRLRARSGRKTRTGGSFFWMVGMRTRSRAVQKVSVLEMEDEDERDRLRNLGLASELQVMLE</sequence>
<reference evidence="1" key="1">
    <citation type="submission" date="2022-07" db="EMBL/GenBank/DDBJ databases">
        <title>Genome Sequence of Phlebia brevispora.</title>
        <authorList>
            <person name="Buettner E."/>
        </authorList>
    </citation>
    <scope>NUCLEOTIDE SEQUENCE</scope>
    <source>
        <strain evidence="1">MPL23</strain>
    </source>
</reference>
<name>A0ACC1TAY9_9APHY</name>
<dbReference type="Proteomes" id="UP001148662">
    <property type="component" value="Unassembled WGS sequence"/>
</dbReference>
<evidence type="ECO:0000313" key="2">
    <source>
        <dbReference type="Proteomes" id="UP001148662"/>
    </source>
</evidence>
<gene>
    <name evidence="1" type="ORF">NM688_g1513</name>
</gene>